<reference evidence="4" key="2">
    <citation type="journal article" date="2017" name="J. Anim. Genet.">
        <title>Multiple reference genome sequences of hot pepper reveal the massive evolution of plant disease resistance genes by retroduplication.</title>
        <authorList>
            <person name="Kim S."/>
            <person name="Park J."/>
            <person name="Yeom S.-I."/>
            <person name="Kim Y.-M."/>
            <person name="Seo E."/>
            <person name="Kim K.-T."/>
            <person name="Kim M.-S."/>
            <person name="Lee J.M."/>
            <person name="Cheong K."/>
            <person name="Shin H.-S."/>
            <person name="Kim S.-B."/>
            <person name="Han K."/>
            <person name="Lee J."/>
            <person name="Park M."/>
            <person name="Lee H.-A."/>
            <person name="Lee H.-Y."/>
            <person name="Lee Y."/>
            <person name="Oh S."/>
            <person name="Lee J.H."/>
            <person name="Choi E."/>
            <person name="Choi E."/>
            <person name="Lee S.E."/>
            <person name="Jeon J."/>
            <person name="Kim H."/>
            <person name="Choi G."/>
            <person name="Song H."/>
            <person name="Lee J."/>
            <person name="Lee S.-C."/>
            <person name="Kwon J.-K."/>
            <person name="Lee H.-Y."/>
            <person name="Koo N."/>
            <person name="Hong Y."/>
            <person name="Kim R.W."/>
            <person name="Kang W.-H."/>
            <person name="Huh J.H."/>
            <person name="Kang B.-C."/>
            <person name="Yang T.-J."/>
            <person name="Lee Y.-H."/>
            <person name="Bennetzen J.L."/>
            <person name="Choi D."/>
        </authorList>
    </citation>
    <scope>NUCLEOTIDE SEQUENCE [LARGE SCALE GENOMIC DNA]</scope>
    <source>
        <strain evidence="4">cv. PBC81</strain>
    </source>
</reference>
<accession>A0A2G2XFU5</accession>
<name>A0A2G2XFU5_CAPBA</name>
<dbReference type="Gene3D" id="2.30.42.10">
    <property type="match status" value="1"/>
</dbReference>
<feature type="region of interest" description="Disordered" evidence="1">
    <location>
        <begin position="1"/>
        <end position="30"/>
    </location>
</feature>
<dbReference type="SUPFAM" id="SSF50156">
    <property type="entry name" value="PDZ domain-like"/>
    <property type="match status" value="1"/>
</dbReference>
<feature type="region of interest" description="Disordered" evidence="1">
    <location>
        <begin position="43"/>
        <end position="77"/>
    </location>
</feature>
<evidence type="ECO:0000259" key="2">
    <source>
        <dbReference type="Pfam" id="PF17820"/>
    </source>
</evidence>
<dbReference type="AlphaFoldDB" id="A0A2G2XFU5"/>
<protein>
    <recommendedName>
        <fullName evidence="2">PDZ domain-containing protein</fullName>
    </recommendedName>
</protein>
<organism evidence="3 4">
    <name type="scientific">Capsicum baccatum</name>
    <name type="common">Peruvian pepper</name>
    <dbReference type="NCBI Taxonomy" id="33114"/>
    <lineage>
        <taxon>Eukaryota</taxon>
        <taxon>Viridiplantae</taxon>
        <taxon>Streptophyta</taxon>
        <taxon>Embryophyta</taxon>
        <taxon>Tracheophyta</taxon>
        <taxon>Spermatophyta</taxon>
        <taxon>Magnoliopsida</taxon>
        <taxon>eudicotyledons</taxon>
        <taxon>Gunneridae</taxon>
        <taxon>Pentapetalae</taxon>
        <taxon>asterids</taxon>
        <taxon>lamiids</taxon>
        <taxon>Solanales</taxon>
        <taxon>Solanaceae</taxon>
        <taxon>Solanoideae</taxon>
        <taxon>Capsiceae</taxon>
        <taxon>Capsicum</taxon>
    </lineage>
</organism>
<dbReference type="SUPFAM" id="SSF55455">
    <property type="entry name" value="SRF-like"/>
    <property type="match status" value="1"/>
</dbReference>
<dbReference type="PANTHER" id="PTHR47389">
    <property type="entry name" value="OS09G0436400 PROTEIN"/>
    <property type="match status" value="1"/>
</dbReference>
<comment type="caution">
    <text evidence="3">The sequence shown here is derived from an EMBL/GenBank/DDBJ whole genome shotgun (WGS) entry which is preliminary data.</text>
</comment>
<proteinExistence type="predicted"/>
<dbReference type="InterPro" id="IPR036034">
    <property type="entry name" value="PDZ_sf"/>
</dbReference>
<evidence type="ECO:0000313" key="4">
    <source>
        <dbReference type="Proteomes" id="UP000224567"/>
    </source>
</evidence>
<feature type="domain" description="PDZ" evidence="2">
    <location>
        <begin position="242"/>
        <end position="295"/>
    </location>
</feature>
<dbReference type="GO" id="GO:0046983">
    <property type="term" value="F:protein dimerization activity"/>
    <property type="evidence" value="ECO:0007669"/>
    <property type="project" value="InterPro"/>
</dbReference>
<dbReference type="EMBL" id="MLFT02000002">
    <property type="protein sequence ID" value="PHT56373.1"/>
    <property type="molecule type" value="Genomic_DNA"/>
</dbReference>
<gene>
    <name evidence="3" type="ORF">CQW23_04859</name>
</gene>
<evidence type="ECO:0000256" key="1">
    <source>
        <dbReference type="SAM" id="MobiDB-lite"/>
    </source>
</evidence>
<dbReference type="STRING" id="33114.A0A2G2XFU5"/>
<feature type="compositionally biased region" description="Basic and acidic residues" evidence="1">
    <location>
        <begin position="17"/>
        <end position="30"/>
    </location>
</feature>
<dbReference type="Pfam" id="PF17820">
    <property type="entry name" value="PDZ_6"/>
    <property type="match status" value="1"/>
</dbReference>
<dbReference type="GO" id="GO:0003677">
    <property type="term" value="F:DNA binding"/>
    <property type="evidence" value="ECO:0007669"/>
    <property type="project" value="InterPro"/>
</dbReference>
<dbReference type="InterPro" id="IPR041489">
    <property type="entry name" value="PDZ_6"/>
</dbReference>
<reference evidence="3 4" key="1">
    <citation type="journal article" date="2017" name="Genome Biol.">
        <title>New reference genome sequences of hot pepper reveal the massive evolution of plant disease-resistance genes by retroduplication.</title>
        <authorList>
            <person name="Kim S."/>
            <person name="Park J."/>
            <person name="Yeom S.I."/>
            <person name="Kim Y.M."/>
            <person name="Seo E."/>
            <person name="Kim K.T."/>
            <person name="Kim M.S."/>
            <person name="Lee J.M."/>
            <person name="Cheong K."/>
            <person name="Shin H.S."/>
            <person name="Kim S.B."/>
            <person name="Han K."/>
            <person name="Lee J."/>
            <person name="Park M."/>
            <person name="Lee H.A."/>
            <person name="Lee H.Y."/>
            <person name="Lee Y."/>
            <person name="Oh S."/>
            <person name="Lee J.H."/>
            <person name="Choi E."/>
            <person name="Choi E."/>
            <person name="Lee S.E."/>
            <person name="Jeon J."/>
            <person name="Kim H."/>
            <person name="Choi G."/>
            <person name="Song H."/>
            <person name="Lee J."/>
            <person name="Lee S.C."/>
            <person name="Kwon J.K."/>
            <person name="Lee H.Y."/>
            <person name="Koo N."/>
            <person name="Hong Y."/>
            <person name="Kim R.W."/>
            <person name="Kang W.H."/>
            <person name="Huh J.H."/>
            <person name="Kang B.C."/>
            <person name="Yang T.J."/>
            <person name="Lee Y.H."/>
            <person name="Bennetzen J.L."/>
            <person name="Choi D."/>
        </authorList>
    </citation>
    <scope>NUCLEOTIDE SEQUENCE [LARGE SCALE GENOMIC DNA]</scope>
    <source>
        <strain evidence="4">cv. PBC81</strain>
    </source>
</reference>
<sequence length="468" mass="52220">MNLDSYKRKRKEAFTPWKREPPYSPDDVRESITLSRKEQSFYLFPQNRVGGSKRPSSEAGVRARRSGPEWSPPPRHLRSRYELGRPLSGEEEIFQCSGTIIESFNTYSIILTTASLLRCSTSRNSIADNVKLQSDTPLPSASLAHISDSITIDPIHLRGTEEKCPRSNSVDLIPGDAVIALGRFYKKPFDIMAATGEFRAFSFLLKCGIGGPLINRYGEVIADLDILENIIPKFPEVLKGVIVEEVVPGSSAESAGIKHNDVIIQFAGKRVHSFLELFENMWNNVGESVELAVIRSSHDSPVQLSMVVEERLINHSLFQLATLGNTMTFQSSYILRVACRRKKRTRQLSVLSDVKVCAILVAPNGEVDTWPENPTELNPIIQYYKEHVVAGKRKVIDGGLFKNKSKSNNVALFCDNGDDDEWIKNLSKQSLLVKLNTKLAAVEKRIEFLKMANNAHTGSVISSSSRGK</sequence>
<keyword evidence="4" id="KW-1185">Reference proteome</keyword>
<dbReference type="PANTHER" id="PTHR47389:SF4">
    <property type="entry name" value="OS09G0436400 PROTEIN"/>
    <property type="match status" value="1"/>
</dbReference>
<evidence type="ECO:0000313" key="3">
    <source>
        <dbReference type="EMBL" id="PHT56373.1"/>
    </source>
</evidence>
<dbReference type="OrthoDB" id="601557at2759"/>
<dbReference type="Proteomes" id="UP000224567">
    <property type="component" value="Unassembled WGS sequence"/>
</dbReference>
<dbReference type="InterPro" id="IPR036879">
    <property type="entry name" value="TF_MADSbox_sf"/>
</dbReference>